<feature type="region of interest" description="Disordered" evidence="1">
    <location>
        <begin position="19"/>
        <end position="39"/>
    </location>
</feature>
<dbReference type="Proteomes" id="UP000198755">
    <property type="component" value="Unassembled WGS sequence"/>
</dbReference>
<dbReference type="STRING" id="1612308.SAMN05444581_104137"/>
<evidence type="ECO:0000313" key="3">
    <source>
        <dbReference type="Proteomes" id="UP000198755"/>
    </source>
</evidence>
<organism evidence="2 3">
    <name type="scientific">Methylocapsa palsarum</name>
    <dbReference type="NCBI Taxonomy" id="1612308"/>
    <lineage>
        <taxon>Bacteria</taxon>
        <taxon>Pseudomonadati</taxon>
        <taxon>Pseudomonadota</taxon>
        <taxon>Alphaproteobacteria</taxon>
        <taxon>Hyphomicrobiales</taxon>
        <taxon>Beijerinckiaceae</taxon>
        <taxon>Methylocapsa</taxon>
    </lineage>
</organism>
<reference evidence="2 3" key="1">
    <citation type="submission" date="2016-10" db="EMBL/GenBank/DDBJ databases">
        <authorList>
            <person name="de Groot N.N."/>
        </authorList>
    </citation>
    <scope>NUCLEOTIDE SEQUENCE [LARGE SCALE GENOMIC DNA]</scope>
    <source>
        <strain evidence="2 3">NE2</strain>
    </source>
</reference>
<evidence type="ECO:0000313" key="2">
    <source>
        <dbReference type="EMBL" id="SFK23879.1"/>
    </source>
</evidence>
<accession>A0A1I3XX65</accession>
<protein>
    <submittedName>
        <fullName evidence="2">Uncharacterized protein</fullName>
    </submittedName>
</protein>
<evidence type="ECO:0000256" key="1">
    <source>
        <dbReference type="SAM" id="MobiDB-lite"/>
    </source>
</evidence>
<dbReference type="EMBL" id="FOSN01000004">
    <property type="protein sequence ID" value="SFK23879.1"/>
    <property type="molecule type" value="Genomic_DNA"/>
</dbReference>
<dbReference type="AlphaFoldDB" id="A0A1I3XX65"/>
<keyword evidence="3" id="KW-1185">Reference proteome</keyword>
<sequence length="39" mass="3954">MGLVSMSSALSFMRLPPDAGADIAGRGATQTDEIETAGE</sequence>
<proteinExistence type="predicted"/>
<name>A0A1I3XX65_9HYPH</name>
<gene>
    <name evidence="2" type="ORF">SAMN05444581_104137</name>
</gene>